<dbReference type="AlphaFoldDB" id="A0A944D8L4"/>
<protein>
    <submittedName>
        <fullName evidence="1">Uncharacterized protein</fullName>
    </submittedName>
</protein>
<evidence type="ECO:0000313" key="2">
    <source>
        <dbReference type="Proteomes" id="UP000694660"/>
    </source>
</evidence>
<keyword evidence="2" id="KW-1185">Reference proteome</keyword>
<proteinExistence type="predicted"/>
<accession>A0A944D8L4</accession>
<dbReference type="RefSeq" id="WP_214359786.1">
    <property type="nucleotide sequence ID" value="NZ_JAEKFT010000002.1"/>
</dbReference>
<organism evidence="1 2">
    <name type="scientific">Denitromonas iodatirespirans</name>
    <dbReference type="NCBI Taxonomy" id="2795389"/>
    <lineage>
        <taxon>Bacteria</taxon>
        <taxon>Pseudomonadati</taxon>
        <taxon>Pseudomonadota</taxon>
        <taxon>Betaproteobacteria</taxon>
        <taxon>Rhodocyclales</taxon>
        <taxon>Zoogloeaceae</taxon>
        <taxon>Denitromonas</taxon>
    </lineage>
</organism>
<sequence length="50" mass="5458">MRWIGVRLQRIIDELFDYGGFCACCFDELAPPVAGDPPLPDGSALHPARA</sequence>
<evidence type="ECO:0000313" key="1">
    <source>
        <dbReference type="EMBL" id="MBT0960028.1"/>
    </source>
</evidence>
<dbReference type="EMBL" id="JAEKFT010000002">
    <property type="protein sequence ID" value="MBT0960028.1"/>
    <property type="molecule type" value="Genomic_DNA"/>
</dbReference>
<reference evidence="2" key="1">
    <citation type="journal article" date="2022" name="ISME J.">
        <title>Genetic and phylogenetic analysis of dissimilatory iodate-reducing bacteria identifies potential niches across the world's oceans.</title>
        <authorList>
            <person name="Reyes-Umana V."/>
            <person name="Henning Z."/>
            <person name="Lee K."/>
            <person name="Barnum T.P."/>
            <person name="Coates J.D."/>
        </authorList>
    </citation>
    <scope>NUCLEOTIDE SEQUENCE [LARGE SCALE GENOMIC DNA]</scope>
    <source>
        <strain evidence="2">IR12</strain>
    </source>
</reference>
<dbReference type="Proteomes" id="UP000694660">
    <property type="component" value="Unassembled WGS sequence"/>
</dbReference>
<comment type="caution">
    <text evidence="1">The sequence shown here is derived from an EMBL/GenBank/DDBJ whole genome shotgun (WGS) entry which is preliminary data.</text>
</comment>
<name>A0A944D8L4_DENI1</name>
<gene>
    <name evidence="1" type="ORF">I8J34_02470</name>
</gene>